<sequence>MQTPAILPQITGPVEAEWLLSTWRLECQSLPAVQALTPSTENELMALFTYILSDKGDVNVDHQDLWEVLVGATALQFSSATSQGSNRAEVAGQQLWATSAVLGDATLPAHRLLLVIQSGTNAELEMDELTQLVEGMVHQAGDQAEVVFGHGLNPALGERIQVLMLVSRNEGRIV</sequence>
<dbReference type="InterPro" id="IPR008280">
    <property type="entry name" value="Tub_FtsZ_C"/>
</dbReference>
<evidence type="ECO:0000313" key="4">
    <source>
        <dbReference type="Proteomes" id="UP000248553"/>
    </source>
</evidence>
<comment type="caution">
    <text evidence="3">The sequence shown here is derived from an EMBL/GenBank/DDBJ whole genome shotgun (WGS) entry which is preliminary data.</text>
</comment>
<organism evidence="3 4">
    <name type="scientific">Hymenobacter edaphi</name>
    <dbReference type="NCBI Taxonomy" id="2211146"/>
    <lineage>
        <taxon>Bacteria</taxon>
        <taxon>Pseudomonadati</taxon>
        <taxon>Bacteroidota</taxon>
        <taxon>Cytophagia</taxon>
        <taxon>Cytophagales</taxon>
        <taxon>Hymenobacteraceae</taxon>
        <taxon>Hymenobacter</taxon>
    </lineage>
</organism>
<dbReference type="RefSeq" id="WP_111480684.1">
    <property type="nucleotide sequence ID" value="NZ_QHKM01000014.1"/>
</dbReference>
<dbReference type="SUPFAM" id="SSF55307">
    <property type="entry name" value="Tubulin C-terminal domain-like"/>
    <property type="match status" value="1"/>
</dbReference>
<name>A0A328B5K5_9BACT</name>
<evidence type="ECO:0000256" key="1">
    <source>
        <dbReference type="ARBA" id="ARBA00022741"/>
    </source>
</evidence>
<dbReference type="AlphaFoldDB" id="A0A328B5K5"/>
<evidence type="ECO:0000313" key="3">
    <source>
        <dbReference type="EMBL" id="RAK62423.1"/>
    </source>
</evidence>
<protein>
    <submittedName>
        <fullName evidence="3">Uncharacterized protein</fullName>
    </submittedName>
</protein>
<dbReference type="InterPro" id="IPR037103">
    <property type="entry name" value="Tubulin/FtsZ-like_C"/>
</dbReference>
<accession>A0A328B5K5</accession>
<dbReference type="EMBL" id="QHKM01000014">
    <property type="protein sequence ID" value="RAK62423.1"/>
    <property type="molecule type" value="Genomic_DNA"/>
</dbReference>
<evidence type="ECO:0000256" key="2">
    <source>
        <dbReference type="ARBA" id="ARBA00023134"/>
    </source>
</evidence>
<gene>
    <name evidence="3" type="ORF">DLM85_23765</name>
</gene>
<dbReference type="Gene3D" id="3.30.1330.20">
    <property type="entry name" value="Tubulin/FtsZ, C-terminal domain"/>
    <property type="match status" value="1"/>
</dbReference>
<dbReference type="GO" id="GO:0005525">
    <property type="term" value="F:GTP binding"/>
    <property type="evidence" value="ECO:0007669"/>
    <property type="project" value="UniProtKB-KW"/>
</dbReference>
<dbReference type="Proteomes" id="UP000248553">
    <property type="component" value="Unassembled WGS sequence"/>
</dbReference>
<dbReference type="OrthoDB" id="9813375at2"/>
<keyword evidence="2" id="KW-0342">GTP-binding</keyword>
<keyword evidence="1" id="KW-0547">Nucleotide-binding</keyword>
<reference evidence="4" key="1">
    <citation type="submission" date="2018-05" db="EMBL/GenBank/DDBJ databases">
        <authorList>
            <person name="Nie L."/>
        </authorList>
    </citation>
    <scope>NUCLEOTIDE SEQUENCE [LARGE SCALE GENOMIC DNA]</scope>
    <source>
        <strain evidence="4">NL</strain>
    </source>
</reference>
<keyword evidence="4" id="KW-1185">Reference proteome</keyword>
<proteinExistence type="predicted"/>